<accession>A0ABN1KCD5</accession>
<dbReference type="Pfam" id="PF01494">
    <property type="entry name" value="FAD_binding_3"/>
    <property type="match status" value="1"/>
</dbReference>
<evidence type="ECO:0000313" key="4">
    <source>
        <dbReference type="EMBL" id="GAA0762288.1"/>
    </source>
</evidence>
<protein>
    <submittedName>
        <fullName evidence="4">NAD(P)/FAD-dependent oxidoreductase</fullName>
    </submittedName>
</protein>
<dbReference type="PROSITE" id="PS51257">
    <property type="entry name" value="PROKAR_LIPOPROTEIN"/>
    <property type="match status" value="1"/>
</dbReference>
<dbReference type="PANTHER" id="PTHR13789">
    <property type="entry name" value="MONOOXYGENASE"/>
    <property type="match status" value="1"/>
</dbReference>
<dbReference type="SUPFAM" id="SSF51905">
    <property type="entry name" value="FAD/NAD(P)-binding domain"/>
    <property type="match status" value="1"/>
</dbReference>
<dbReference type="InterPro" id="IPR002938">
    <property type="entry name" value="FAD-bd"/>
</dbReference>
<dbReference type="EMBL" id="BAAAEW010000033">
    <property type="protein sequence ID" value="GAA0762288.1"/>
    <property type="molecule type" value="Genomic_DNA"/>
</dbReference>
<feature type="domain" description="FAD-binding" evidence="3">
    <location>
        <begin position="8"/>
        <end position="347"/>
    </location>
</feature>
<dbReference type="PANTHER" id="PTHR13789:SF309">
    <property type="entry name" value="PUTATIVE (AFU_ORTHOLOGUE AFUA_6G14510)-RELATED"/>
    <property type="match status" value="1"/>
</dbReference>
<evidence type="ECO:0000313" key="5">
    <source>
        <dbReference type="Proteomes" id="UP001500279"/>
    </source>
</evidence>
<comment type="caution">
    <text evidence="4">The sequence shown here is derived from an EMBL/GenBank/DDBJ whole genome shotgun (WGS) entry which is preliminary data.</text>
</comment>
<reference evidence="4 5" key="1">
    <citation type="journal article" date="2019" name="Int. J. Syst. Evol. Microbiol.">
        <title>The Global Catalogue of Microorganisms (GCM) 10K type strain sequencing project: providing services to taxonomists for standard genome sequencing and annotation.</title>
        <authorList>
            <consortium name="The Broad Institute Genomics Platform"/>
            <consortium name="The Broad Institute Genome Sequencing Center for Infectious Disease"/>
            <person name="Wu L."/>
            <person name="Ma J."/>
        </authorList>
    </citation>
    <scope>NUCLEOTIDE SEQUENCE [LARGE SCALE GENOMIC DNA]</scope>
    <source>
        <strain evidence="4 5">JCM 15503</strain>
    </source>
</reference>
<dbReference type="Gene3D" id="3.50.50.60">
    <property type="entry name" value="FAD/NAD(P)-binding domain"/>
    <property type="match status" value="1"/>
</dbReference>
<evidence type="ECO:0000256" key="1">
    <source>
        <dbReference type="ARBA" id="ARBA00023002"/>
    </source>
</evidence>
<dbReference type="Proteomes" id="UP001500279">
    <property type="component" value="Unassembled WGS sequence"/>
</dbReference>
<keyword evidence="2" id="KW-0503">Monooxygenase</keyword>
<dbReference type="InterPro" id="IPR036188">
    <property type="entry name" value="FAD/NAD-bd_sf"/>
</dbReference>
<sequence>MLKSSGQLKVAVVGAGVAGCAAAVLLRRAGHAVQVFEAVAEPAPIGAGVLLQPTGLQVLGQLGLRDEMVALGAVVHQLVGDTATGRSVLDMDYRCLGPEVHGLGAQRGALMGLLWQALRASGADWHCGVAVDGFAQDDAGVTLRQRERELGRFDLLVLANGTFSQLRRQLTVPQRETLFPWGAVWCVLPQPEGAPLRLLRQRFRGARQMLGLMPVGRPHGVPDAPGGVNLFWSLRDDALKRWQAQPDAAALSALRAEMQSLLPEVAPLLAGLTDPAQLRVARYADVRMQHWHQGRVVALGDCAHGMSPQLGQGANMALIDAWVLSQCLSDHGVPVSLAEYSRRRRAHLRFYQSVSRWLTPLFQSDQRLGPGFRDAFFGTAGRLPWIKGQSMATLSGMKSGWLLGRLDLAAATPPPYSFPMEQTS</sequence>
<dbReference type="PRINTS" id="PR00420">
    <property type="entry name" value="RNGMNOXGNASE"/>
</dbReference>
<name>A0ABN1KCD5_9BURK</name>
<dbReference type="InterPro" id="IPR050493">
    <property type="entry name" value="FAD-dep_Monooxygenase_BioMet"/>
</dbReference>
<keyword evidence="5" id="KW-1185">Reference proteome</keyword>
<gene>
    <name evidence="4" type="ORF">GCM10009107_46600</name>
</gene>
<dbReference type="RefSeq" id="WP_231012280.1">
    <property type="nucleotide sequence ID" value="NZ_BAAAEW010000033.1"/>
</dbReference>
<evidence type="ECO:0000259" key="3">
    <source>
        <dbReference type="Pfam" id="PF01494"/>
    </source>
</evidence>
<evidence type="ECO:0000256" key="2">
    <source>
        <dbReference type="ARBA" id="ARBA00023033"/>
    </source>
</evidence>
<keyword evidence="1" id="KW-0560">Oxidoreductase</keyword>
<proteinExistence type="predicted"/>
<organism evidence="4 5">
    <name type="scientific">Ideonella azotifigens</name>
    <dbReference type="NCBI Taxonomy" id="513160"/>
    <lineage>
        <taxon>Bacteria</taxon>
        <taxon>Pseudomonadati</taxon>
        <taxon>Pseudomonadota</taxon>
        <taxon>Betaproteobacteria</taxon>
        <taxon>Burkholderiales</taxon>
        <taxon>Sphaerotilaceae</taxon>
        <taxon>Ideonella</taxon>
    </lineage>
</organism>